<accession>A0A9N8D8G1</accession>
<evidence type="ECO:0000256" key="1">
    <source>
        <dbReference type="ARBA" id="ARBA00022942"/>
    </source>
</evidence>
<keyword evidence="1" id="KW-0647">Proteasome</keyword>
<dbReference type="PANTHER" id="PTHR11599">
    <property type="entry name" value="PROTEASOME SUBUNIT ALPHA/BETA"/>
    <property type="match status" value="1"/>
</dbReference>
<gene>
    <name evidence="3" type="ORF">SEMRO_1_G000600.1</name>
</gene>
<dbReference type="Proteomes" id="UP001153069">
    <property type="component" value="Unassembled WGS sequence"/>
</dbReference>
<dbReference type="AlphaFoldDB" id="A0A9N8D8G1"/>
<keyword evidence="4" id="KW-1185">Reference proteome</keyword>
<dbReference type="SUPFAM" id="SSF56235">
    <property type="entry name" value="N-terminal nucleophile aminohydrolases (Ntn hydrolases)"/>
    <property type="match status" value="1"/>
</dbReference>
<dbReference type="GO" id="GO:0006511">
    <property type="term" value="P:ubiquitin-dependent protein catabolic process"/>
    <property type="evidence" value="ECO:0007669"/>
    <property type="project" value="InterPro"/>
</dbReference>
<dbReference type="InterPro" id="IPR050115">
    <property type="entry name" value="Proteasome_alpha"/>
</dbReference>
<organism evidence="3 4">
    <name type="scientific">Seminavis robusta</name>
    <dbReference type="NCBI Taxonomy" id="568900"/>
    <lineage>
        <taxon>Eukaryota</taxon>
        <taxon>Sar</taxon>
        <taxon>Stramenopiles</taxon>
        <taxon>Ochrophyta</taxon>
        <taxon>Bacillariophyta</taxon>
        <taxon>Bacillariophyceae</taxon>
        <taxon>Bacillariophycidae</taxon>
        <taxon>Naviculales</taxon>
        <taxon>Naviculaceae</taxon>
        <taxon>Seminavis</taxon>
    </lineage>
</organism>
<evidence type="ECO:0000313" key="4">
    <source>
        <dbReference type="Proteomes" id="UP001153069"/>
    </source>
</evidence>
<dbReference type="EMBL" id="CAICTM010000001">
    <property type="protein sequence ID" value="CAB9496081.1"/>
    <property type="molecule type" value="Genomic_DNA"/>
</dbReference>
<reference evidence="3" key="1">
    <citation type="submission" date="2020-06" db="EMBL/GenBank/DDBJ databases">
        <authorList>
            <consortium name="Plant Systems Biology data submission"/>
        </authorList>
    </citation>
    <scope>NUCLEOTIDE SEQUENCE</scope>
    <source>
        <strain evidence="3">D6</strain>
    </source>
</reference>
<dbReference type="InterPro" id="IPR001353">
    <property type="entry name" value="Proteasome_sua/b"/>
</dbReference>
<dbReference type="SMART" id="SM00948">
    <property type="entry name" value="Proteasome_A_N"/>
    <property type="match status" value="1"/>
</dbReference>
<feature type="domain" description="Proteasome alpha-type subunits" evidence="2">
    <location>
        <begin position="50"/>
        <end position="72"/>
    </location>
</feature>
<evidence type="ECO:0000259" key="2">
    <source>
        <dbReference type="SMART" id="SM00948"/>
    </source>
</evidence>
<dbReference type="Pfam" id="PF10584">
    <property type="entry name" value="Proteasome_A_N"/>
    <property type="match status" value="1"/>
</dbReference>
<name>A0A9N8D8G1_9STRA</name>
<dbReference type="OrthoDB" id="46965at2759"/>
<dbReference type="InterPro" id="IPR000426">
    <property type="entry name" value="Proteasome_asu_N"/>
</dbReference>
<dbReference type="InterPro" id="IPR029055">
    <property type="entry name" value="Ntn_hydrolases_N"/>
</dbReference>
<dbReference type="Gene3D" id="3.60.20.10">
    <property type="entry name" value="Glutamine Phosphoribosylpyrophosphate, subunit 1, domain 1"/>
    <property type="match status" value="1"/>
</dbReference>
<evidence type="ECO:0000313" key="3">
    <source>
        <dbReference type="EMBL" id="CAB9496081.1"/>
    </source>
</evidence>
<dbReference type="Pfam" id="PF00227">
    <property type="entry name" value="Proteasome"/>
    <property type="match status" value="1"/>
</dbReference>
<protein>
    <submittedName>
        <fullName evidence="3">Alpha type-7-1</fullName>
    </submittedName>
</protein>
<comment type="caution">
    <text evidence="3">The sequence shown here is derived from an EMBL/GenBank/DDBJ whole genome shotgun (WGS) entry which is preliminary data.</text>
</comment>
<dbReference type="GO" id="GO:0019773">
    <property type="term" value="C:proteasome core complex, alpha-subunit complex"/>
    <property type="evidence" value="ECO:0007669"/>
    <property type="project" value="InterPro"/>
</dbReference>
<sequence>MTLLWRLVGMILVVPLIMGPWVSPSSLLFVHGAHSRLSYVVRRREREPQFDQSIATFNKEGRLLQVEYGSTASEKGSPAVVVSGRGDDTLIVAKSKEQVFQLDRDVLMVASGLLGDAQWLAGILRQYCQKFRSQYQEPPTLQDVAQYAADLGHLLTRQGGLRPLGCAVILVSTTAKENPIQIGQAGAVETDRSLLAIGKGREDIVKALSDTLASRKWNKGKHEDGTQNSAVLKATVQSMNLKDEETVVLWKIHPSSDGASNSKKSLITCLVNVDKQSCQ</sequence>
<proteinExistence type="predicted"/>